<dbReference type="OrthoDB" id="4863847at2759"/>
<dbReference type="EMBL" id="LUKN01000535">
    <property type="protein sequence ID" value="OAR02745.1"/>
    <property type="molecule type" value="Genomic_DNA"/>
</dbReference>
<feature type="chain" id="PRO_5008104620" description="FAS1 domain-containing protein" evidence="1">
    <location>
        <begin position="21"/>
        <end position="239"/>
    </location>
</feature>
<dbReference type="OMA" id="IQHTDAV"/>
<comment type="caution">
    <text evidence="2">The sequence shown here is derived from an EMBL/GenBank/DDBJ whole genome shotgun (WGS) entry which is preliminary data.</text>
</comment>
<sequence length="239" mass="25936">MSTFTTKLASVLVGVSAAMAAPALTDSSSMLAVMGQDALDAQSYSAFTNCVQGLGGSAYKAYADEGVLVVIPSTSRAIDINTTDKELWSCIESSSNNVSLAVESSEFYDQAHEVSLNVQSIQHTDAVNMGITGQKVVDHVAASTNAVERRDVAYYNVHHSDENTCRGDFNQYYLRTCNSFASAYSSTLADNLDAAKHLRYTIWPHHSCDKGNQRTININPRSSCPCQVRTTYSWNGVYA</sequence>
<organism evidence="2 3">
    <name type="scientific">Cordyceps confragosa</name>
    <name type="common">Lecanicillium lecanii</name>
    <dbReference type="NCBI Taxonomy" id="2714763"/>
    <lineage>
        <taxon>Eukaryota</taxon>
        <taxon>Fungi</taxon>
        <taxon>Dikarya</taxon>
        <taxon>Ascomycota</taxon>
        <taxon>Pezizomycotina</taxon>
        <taxon>Sordariomycetes</taxon>
        <taxon>Hypocreomycetidae</taxon>
        <taxon>Hypocreales</taxon>
        <taxon>Cordycipitaceae</taxon>
        <taxon>Akanthomyces</taxon>
    </lineage>
</organism>
<evidence type="ECO:0000313" key="3">
    <source>
        <dbReference type="Proteomes" id="UP000243081"/>
    </source>
</evidence>
<gene>
    <name evidence="2" type="ORF">LLEC1_04752</name>
</gene>
<evidence type="ECO:0000256" key="1">
    <source>
        <dbReference type="SAM" id="SignalP"/>
    </source>
</evidence>
<reference evidence="2 3" key="1">
    <citation type="submission" date="2016-03" db="EMBL/GenBank/DDBJ databases">
        <title>Fine-scale spatial genetic structure of a fungal parasite of coffee scale insects.</title>
        <authorList>
            <person name="Jackson D."/>
            <person name="Zemenick K.A."/>
            <person name="Malloure B."/>
            <person name="Quandt C.A."/>
            <person name="James T.Y."/>
        </authorList>
    </citation>
    <scope>NUCLEOTIDE SEQUENCE [LARGE SCALE GENOMIC DNA]</scope>
    <source>
        <strain evidence="2 3">UM487</strain>
    </source>
</reference>
<keyword evidence="1" id="KW-0732">Signal</keyword>
<dbReference type="Proteomes" id="UP000243081">
    <property type="component" value="Unassembled WGS sequence"/>
</dbReference>
<accession>A0A179IK67</accession>
<feature type="signal peptide" evidence="1">
    <location>
        <begin position="1"/>
        <end position="20"/>
    </location>
</feature>
<name>A0A179IK67_CORDF</name>
<evidence type="ECO:0008006" key="4">
    <source>
        <dbReference type="Google" id="ProtNLM"/>
    </source>
</evidence>
<proteinExistence type="predicted"/>
<keyword evidence="3" id="KW-1185">Reference proteome</keyword>
<evidence type="ECO:0000313" key="2">
    <source>
        <dbReference type="EMBL" id="OAR02745.1"/>
    </source>
</evidence>
<protein>
    <recommendedName>
        <fullName evidence="4">FAS1 domain-containing protein</fullName>
    </recommendedName>
</protein>
<dbReference type="AlphaFoldDB" id="A0A179IK67"/>